<evidence type="ECO:0000313" key="2">
    <source>
        <dbReference type="Proteomes" id="UP000031623"/>
    </source>
</evidence>
<dbReference type="AlphaFoldDB" id="A0A090AG50"/>
<proteinExistence type="predicted"/>
<dbReference type="KEGG" id="tig:THII_1812"/>
<dbReference type="Proteomes" id="UP000031623">
    <property type="component" value="Chromosome"/>
</dbReference>
<sequence length="321" mass="36902">MTALALEETILTRLSAEIAAAAPRPHHTNLLAAIDRYLTGYTFQLAYTQEGWYRPGSVIQSNGSRVTNDLAAWAELELDRCQGDMGLFFDRHAQDELLVTRLVGKTHYLVAPYGSEPAKFLQLEVEELQEVLDRRLLDFETPPIDLAELIDPIKPHTLPFHAVSRPHYQLRQLDDMRLMMGRLTAPDEPEVPIQRFLQEWAASRAGVSNHFSAHWVIVWREYSNCYCQTVMTTVPVSRHTRKLRHFHWEADVHGLDLARQLTAFDRAAGYPFAWYFHLITGKLTPYDIATAVKQDLKAGYRYLAERDVAILEAWLEQPYTI</sequence>
<evidence type="ECO:0000313" key="1">
    <source>
        <dbReference type="EMBL" id="BAP56109.1"/>
    </source>
</evidence>
<name>A0A090AG50_9GAMM</name>
<gene>
    <name evidence="1" type="ORF">THII_1812</name>
</gene>
<dbReference type="STRING" id="40754.THII_1812"/>
<accession>A0A090AG50</accession>
<reference evidence="1 2" key="1">
    <citation type="journal article" date="2014" name="ISME J.">
        <title>Ecophysiology of Thioploca ingrica as revealed by the complete genome sequence supplemented with proteomic evidence.</title>
        <authorList>
            <person name="Kojima H."/>
            <person name="Ogura Y."/>
            <person name="Yamamoto N."/>
            <person name="Togashi T."/>
            <person name="Mori H."/>
            <person name="Watanabe T."/>
            <person name="Nemoto F."/>
            <person name="Kurokawa K."/>
            <person name="Hayashi T."/>
            <person name="Fukui M."/>
        </authorList>
    </citation>
    <scope>NUCLEOTIDE SEQUENCE [LARGE SCALE GENOMIC DNA]</scope>
</reference>
<protein>
    <submittedName>
        <fullName evidence="1">Uncharacterized protein</fullName>
    </submittedName>
</protein>
<dbReference type="EMBL" id="AP014633">
    <property type="protein sequence ID" value="BAP56109.1"/>
    <property type="molecule type" value="Genomic_DNA"/>
</dbReference>
<dbReference type="OrthoDB" id="9076234at2"/>
<dbReference type="HOGENOM" id="CLU_075253_0_0_6"/>
<keyword evidence="2" id="KW-1185">Reference proteome</keyword>
<organism evidence="1 2">
    <name type="scientific">Thioploca ingrica</name>
    <dbReference type="NCBI Taxonomy" id="40754"/>
    <lineage>
        <taxon>Bacteria</taxon>
        <taxon>Pseudomonadati</taxon>
        <taxon>Pseudomonadota</taxon>
        <taxon>Gammaproteobacteria</taxon>
        <taxon>Thiotrichales</taxon>
        <taxon>Thiotrichaceae</taxon>
        <taxon>Thioploca</taxon>
    </lineage>
</organism>